<evidence type="ECO:0008006" key="3">
    <source>
        <dbReference type="Google" id="ProtNLM"/>
    </source>
</evidence>
<protein>
    <recommendedName>
        <fullName evidence="3">DEAD-box RNA helicase Q domain-containing protein</fullName>
    </recommendedName>
</protein>
<organism evidence="1 2">
    <name type="scientific">Aegilops tauschii subsp. strangulata</name>
    <name type="common">Goatgrass</name>
    <dbReference type="NCBI Taxonomy" id="200361"/>
    <lineage>
        <taxon>Eukaryota</taxon>
        <taxon>Viridiplantae</taxon>
        <taxon>Streptophyta</taxon>
        <taxon>Embryophyta</taxon>
        <taxon>Tracheophyta</taxon>
        <taxon>Spermatophyta</taxon>
        <taxon>Magnoliopsida</taxon>
        <taxon>Liliopsida</taxon>
        <taxon>Poales</taxon>
        <taxon>Poaceae</taxon>
        <taxon>BOP clade</taxon>
        <taxon>Pooideae</taxon>
        <taxon>Triticodae</taxon>
        <taxon>Triticeae</taxon>
        <taxon>Triticinae</taxon>
        <taxon>Aegilops</taxon>
    </lineage>
</organism>
<evidence type="ECO:0000313" key="1">
    <source>
        <dbReference type="EnsemblPlants" id="AET6Gv20466800.9"/>
    </source>
</evidence>
<proteinExistence type="predicted"/>
<evidence type="ECO:0000313" key="2">
    <source>
        <dbReference type="Proteomes" id="UP000015105"/>
    </source>
</evidence>
<dbReference type="Proteomes" id="UP000015105">
    <property type="component" value="Chromosome 6D"/>
</dbReference>
<accession>A0A453NSM0</accession>
<sequence length="138" mass="15722">MFLMEQGKHRCFIEVWVRKYFSNMYFVCTVSEGVDMAGTTPEGAWFDGKQPVSKMTTRLTQFYEEFNTYNEIYDSFVEMGLQENLLKGIYAYGLEKPSLVHQRGIVPLCKGLDVIQQSLSGTTVTLACGVLQRLDYGS</sequence>
<name>A0A453NSM0_AEGTS</name>
<dbReference type="Gramene" id="AET6Gv20466800.9">
    <property type="protein sequence ID" value="AET6Gv20466800.9"/>
    <property type="gene ID" value="AET6Gv20466800"/>
</dbReference>
<dbReference type="EnsemblPlants" id="AET6Gv20466800.9">
    <property type="protein sequence ID" value="AET6Gv20466800.9"/>
    <property type="gene ID" value="AET6Gv20466800"/>
</dbReference>
<reference evidence="1" key="5">
    <citation type="journal article" date="2021" name="G3 (Bethesda)">
        <title>Aegilops tauschii genome assembly Aet v5.0 features greater sequence contiguity and improved annotation.</title>
        <authorList>
            <person name="Wang L."/>
            <person name="Zhu T."/>
            <person name="Rodriguez J.C."/>
            <person name="Deal K.R."/>
            <person name="Dubcovsky J."/>
            <person name="McGuire P.E."/>
            <person name="Lux T."/>
            <person name="Spannagl M."/>
            <person name="Mayer K.F.X."/>
            <person name="Baldrich P."/>
            <person name="Meyers B.C."/>
            <person name="Huo N."/>
            <person name="Gu Y.Q."/>
            <person name="Zhou H."/>
            <person name="Devos K.M."/>
            <person name="Bennetzen J.L."/>
            <person name="Unver T."/>
            <person name="Budak H."/>
            <person name="Gulick P.J."/>
            <person name="Galiba G."/>
            <person name="Kalapos B."/>
            <person name="Nelson D.R."/>
            <person name="Li P."/>
            <person name="You F.M."/>
            <person name="Luo M.C."/>
            <person name="Dvorak J."/>
        </authorList>
    </citation>
    <scope>NUCLEOTIDE SEQUENCE [LARGE SCALE GENOMIC DNA]</scope>
    <source>
        <strain evidence="1">cv. AL8/78</strain>
    </source>
</reference>
<reference evidence="1" key="3">
    <citation type="journal article" date="2017" name="Nature">
        <title>Genome sequence of the progenitor of the wheat D genome Aegilops tauschii.</title>
        <authorList>
            <person name="Luo M.C."/>
            <person name="Gu Y.Q."/>
            <person name="Puiu D."/>
            <person name="Wang H."/>
            <person name="Twardziok S.O."/>
            <person name="Deal K.R."/>
            <person name="Huo N."/>
            <person name="Zhu T."/>
            <person name="Wang L."/>
            <person name="Wang Y."/>
            <person name="McGuire P.E."/>
            <person name="Liu S."/>
            <person name="Long H."/>
            <person name="Ramasamy R.K."/>
            <person name="Rodriguez J.C."/>
            <person name="Van S.L."/>
            <person name="Yuan L."/>
            <person name="Wang Z."/>
            <person name="Xia Z."/>
            <person name="Xiao L."/>
            <person name="Anderson O.D."/>
            <person name="Ouyang S."/>
            <person name="Liang Y."/>
            <person name="Zimin A.V."/>
            <person name="Pertea G."/>
            <person name="Qi P."/>
            <person name="Bennetzen J.L."/>
            <person name="Dai X."/>
            <person name="Dawson M.W."/>
            <person name="Muller H.G."/>
            <person name="Kugler K."/>
            <person name="Rivarola-Duarte L."/>
            <person name="Spannagl M."/>
            <person name="Mayer K.F.X."/>
            <person name="Lu F.H."/>
            <person name="Bevan M.W."/>
            <person name="Leroy P."/>
            <person name="Li P."/>
            <person name="You F.M."/>
            <person name="Sun Q."/>
            <person name="Liu Z."/>
            <person name="Lyons E."/>
            <person name="Wicker T."/>
            <person name="Salzberg S.L."/>
            <person name="Devos K.M."/>
            <person name="Dvorak J."/>
        </authorList>
    </citation>
    <scope>NUCLEOTIDE SEQUENCE [LARGE SCALE GENOMIC DNA]</scope>
    <source>
        <strain evidence="1">cv. AL8/78</strain>
    </source>
</reference>
<dbReference type="AlphaFoldDB" id="A0A453NSM0"/>
<reference evidence="2" key="2">
    <citation type="journal article" date="2017" name="Nat. Plants">
        <title>The Aegilops tauschii genome reveals multiple impacts of transposons.</title>
        <authorList>
            <person name="Zhao G."/>
            <person name="Zou C."/>
            <person name="Li K."/>
            <person name="Wang K."/>
            <person name="Li T."/>
            <person name="Gao L."/>
            <person name="Zhang X."/>
            <person name="Wang H."/>
            <person name="Yang Z."/>
            <person name="Liu X."/>
            <person name="Jiang W."/>
            <person name="Mao L."/>
            <person name="Kong X."/>
            <person name="Jiao Y."/>
            <person name="Jia J."/>
        </authorList>
    </citation>
    <scope>NUCLEOTIDE SEQUENCE [LARGE SCALE GENOMIC DNA]</scope>
    <source>
        <strain evidence="2">cv. AL8/78</strain>
    </source>
</reference>
<reference evidence="2" key="1">
    <citation type="journal article" date="2014" name="Science">
        <title>Ancient hybridizations among the ancestral genomes of bread wheat.</title>
        <authorList>
            <consortium name="International Wheat Genome Sequencing Consortium,"/>
            <person name="Marcussen T."/>
            <person name="Sandve S.R."/>
            <person name="Heier L."/>
            <person name="Spannagl M."/>
            <person name="Pfeifer M."/>
            <person name="Jakobsen K.S."/>
            <person name="Wulff B.B."/>
            <person name="Steuernagel B."/>
            <person name="Mayer K.F."/>
            <person name="Olsen O.A."/>
        </authorList>
    </citation>
    <scope>NUCLEOTIDE SEQUENCE [LARGE SCALE GENOMIC DNA]</scope>
    <source>
        <strain evidence="2">cv. AL8/78</strain>
    </source>
</reference>
<reference evidence="1" key="4">
    <citation type="submission" date="2019-03" db="UniProtKB">
        <authorList>
            <consortium name="EnsemblPlants"/>
        </authorList>
    </citation>
    <scope>IDENTIFICATION</scope>
</reference>
<keyword evidence="2" id="KW-1185">Reference proteome</keyword>